<feature type="non-terminal residue" evidence="1">
    <location>
        <position position="1"/>
    </location>
</feature>
<reference evidence="1" key="1">
    <citation type="submission" date="2018-10" db="EMBL/GenBank/DDBJ databases">
        <title>Hidden diversity of soil giant viruses.</title>
        <authorList>
            <person name="Schulz F."/>
            <person name="Alteio L."/>
            <person name="Goudeau D."/>
            <person name="Ryan E.M."/>
            <person name="Malmstrom R.R."/>
            <person name="Blanchard J."/>
            <person name="Woyke T."/>
        </authorList>
    </citation>
    <scope>NUCLEOTIDE SEQUENCE</scope>
    <source>
        <strain evidence="1">HAV1</strain>
    </source>
</reference>
<evidence type="ECO:0000313" key="1">
    <source>
        <dbReference type="EMBL" id="AYV81133.1"/>
    </source>
</evidence>
<organism evidence="1">
    <name type="scientific">Harvfovirus sp</name>
    <dbReference type="NCBI Taxonomy" id="2487768"/>
    <lineage>
        <taxon>Viruses</taxon>
        <taxon>Varidnaviria</taxon>
        <taxon>Bamfordvirae</taxon>
        <taxon>Nucleocytoviricota</taxon>
        <taxon>Megaviricetes</taxon>
        <taxon>Imitervirales</taxon>
        <taxon>Mimiviridae</taxon>
        <taxon>Klosneuvirinae</taxon>
    </lineage>
</organism>
<dbReference type="EMBL" id="MK072260">
    <property type="protein sequence ID" value="AYV81133.1"/>
    <property type="molecule type" value="Genomic_DNA"/>
</dbReference>
<protein>
    <submittedName>
        <fullName evidence="1">Uncharacterized protein</fullName>
    </submittedName>
</protein>
<gene>
    <name evidence="1" type="ORF">Harvfovirus18_1</name>
</gene>
<name>A0A3G5A5P0_9VIRU</name>
<accession>A0A3G5A5P0</accession>
<sequence length="169" mass="19790">RLSAKGIFKKLHLAARAHRNWEINEIANFLLKDPRGLGVDFTEVNHDMFRFMCEVATWTSRIDLLTFFETFLPVDRFFRYELMLIAAIHGSYDVIRFYLHSGNYPSKLLEQRDEQFDTLYAKEVLEYGRIAYYAGHPTDGFRDGVPVLNLRPITSLEEKANRIRNVAIL</sequence>
<proteinExistence type="predicted"/>